<feature type="transmembrane region" description="Helical" evidence="1">
    <location>
        <begin position="90"/>
        <end position="107"/>
    </location>
</feature>
<sequence>MLLPLDIIFYTIYKIVSSIDNTMSKILLNILDNKHVKKSYGKNIELATKIASPNFENTIDYSNRAMGLVLFVIELSIVNIFLVLCSFNSNYIAVSLYIIIAFFHFHLQKLYSHRYKSVIEKFDKYTAINKILLFLVSFILCISFCVLAVYNIIAMLEMI</sequence>
<keyword evidence="1" id="KW-0812">Transmembrane</keyword>
<dbReference type="KEGG" id="fli:Fleli_0496"/>
<evidence type="ECO:0000256" key="1">
    <source>
        <dbReference type="SAM" id="Phobius"/>
    </source>
</evidence>
<gene>
    <name evidence="2" type="ordered locus">Fleli_0496</name>
</gene>
<proteinExistence type="predicted"/>
<dbReference type="AlphaFoldDB" id="I4AG86"/>
<protein>
    <submittedName>
        <fullName evidence="2">Uncharacterized protein</fullName>
    </submittedName>
</protein>
<evidence type="ECO:0000313" key="3">
    <source>
        <dbReference type="Proteomes" id="UP000006054"/>
    </source>
</evidence>
<accession>I4AG86</accession>
<keyword evidence="1" id="KW-1133">Transmembrane helix</keyword>
<name>I4AG86_BERLS</name>
<dbReference type="EMBL" id="CP003345">
    <property type="protein sequence ID" value="AFM02971.1"/>
    <property type="molecule type" value="Genomic_DNA"/>
</dbReference>
<keyword evidence="3" id="KW-1185">Reference proteome</keyword>
<organism evidence="2 3">
    <name type="scientific">Bernardetia litoralis (strain ATCC 23117 / DSM 6794 / NBRC 15988 / NCIMB 1366 / Fx l1 / Sio-4)</name>
    <name type="common">Flexibacter litoralis</name>
    <dbReference type="NCBI Taxonomy" id="880071"/>
    <lineage>
        <taxon>Bacteria</taxon>
        <taxon>Pseudomonadati</taxon>
        <taxon>Bacteroidota</taxon>
        <taxon>Cytophagia</taxon>
        <taxon>Cytophagales</taxon>
        <taxon>Bernardetiaceae</taxon>
        <taxon>Bernardetia</taxon>
    </lineage>
</organism>
<keyword evidence="1" id="KW-0472">Membrane</keyword>
<reference evidence="3" key="1">
    <citation type="submission" date="2012-06" db="EMBL/GenBank/DDBJ databases">
        <title>The complete genome of Flexibacter litoralis DSM 6794.</title>
        <authorList>
            <person name="Lucas S."/>
            <person name="Copeland A."/>
            <person name="Lapidus A."/>
            <person name="Glavina del Rio T."/>
            <person name="Dalin E."/>
            <person name="Tice H."/>
            <person name="Bruce D."/>
            <person name="Goodwin L."/>
            <person name="Pitluck S."/>
            <person name="Peters L."/>
            <person name="Ovchinnikova G."/>
            <person name="Lu M."/>
            <person name="Kyrpides N."/>
            <person name="Mavromatis K."/>
            <person name="Ivanova N."/>
            <person name="Brettin T."/>
            <person name="Detter J.C."/>
            <person name="Han C."/>
            <person name="Larimer F."/>
            <person name="Land M."/>
            <person name="Hauser L."/>
            <person name="Markowitz V."/>
            <person name="Cheng J.-F."/>
            <person name="Hugenholtz P."/>
            <person name="Woyke T."/>
            <person name="Wu D."/>
            <person name="Spring S."/>
            <person name="Lang E."/>
            <person name="Kopitz M."/>
            <person name="Brambilla E."/>
            <person name="Klenk H.-P."/>
            <person name="Eisen J.A."/>
        </authorList>
    </citation>
    <scope>NUCLEOTIDE SEQUENCE [LARGE SCALE GENOMIC DNA]</scope>
    <source>
        <strain evidence="3">ATCC 23117 / DSM 6794 / NBRC 15988 / NCIMB 1366 / Sio-4</strain>
    </source>
</reference>
<dbReference type="Proteomes" id="UP000006054">
    <property type="component" value="Chromosome"/>
</dbReference>
<evidence type="ECO:0000313" key="2">
    <source>
        <dbReference type="EMBL" id="AFM02971.1"/>
    </source>
</evidence>
<feature type="transmembrane region" description="Helical" evidence="1">
    <location>
        <begin position="65"/>
        <end position="84"/>
    </location>
</feature>
<feature type="transmembrane region" description="Helical" evidence="1">
    <location>
        <begin position="131"/>
        <end position="153"/>
    </location>
</feature>
<dbReference type="HOGENOM" id="CLU_1658246_0_0_10"/>